<feature type="region of interest" description="Disordered" evidence="2">
    <location>
        <begin position="30"/>
        <end position="58"/>
    </location>
</feature>
<keyword evidence="1" id="KW-0175">Coiled coil</keyword>
<reference evidence="4 5" key="1">
    <citation type="submission" date="2022-11" db="UniProtKB">
        <authorList>
            <consortium name="WormBaseParasite"/>
        </authorList>
    </citation>
    <scope>IDENTIFICATION</scope>
</reference>
<feature type="coiled-coil region" evidence="1">
    <location>
        <begin position="289"/>
        <end position="337"/>
    </location>
</feature>
<evidence type="ECO:0000256" key="2">
    <source>
        <dbReference type="SAM" id="MobiDB-lite"/>
    </source>
</evidence>
<dbReference type="Proteomes" id="UP000887569">
    <property type="component" value="Unplaced"/>
</dbReference>
<dbReference type="WBParaSite" id="PgR028_g103_t02">
    <property type="protein sequence ID" value="PgR028_g103_t02"/>
    <property type="gene ID" value="PgR028_g103"/>
</dbReference>
<dbReference type="AlphaFoldDB" id="A0A915B933"/>
<organism evidence="3 4">
    <name type="scientific">Parascaris univalens</name>
    <name type="common">Nematode worm</name>
    <dbReference type="NCBI Taxonomy" id="6257"/>
    <lineage>
        <taxon>Eukaryota</taxon>
        <taxon>Metazoa</taxon>
        <taxon>Ecdysozoa</taxon>
        <taxon>Nematoda</taxon>
        <taxon>Chromadorea</taxon>
        <taxon>Rhabditida</taxon>
        <taxon>Spirurina</taxon>
        <taxon>Ascaridomorpha</taxon>
        <taxon>Ascaridoidea</taxon>
        <taxon>Ascarididae</taxon>
        <taxon>Parascaris</taxon>
    </lineage>
</organism>
<feature type="compositionally biased region" description="Low complexity" evidence="2">
    <location>
        <begin position="122"/>
        <end position="137"/>
    </location>
</feature>
<protein>
    <submittedName>
        <fullName evidence="4 5">Uncharacterized protein</fullName>
    </submittedName>
</protein>
<evidence type="ECO:0000256" key="1">
    <source>
        <dbReference type="SAM" id="Coils"/>
    </source>
</evidence>
<feature type="region of interest" description="Disordered" evidence="2">
    <location>
        <begin position="99"/>
        <end position="149"/>
    </location>
</feature>
<feature type="compositionally biased region" description="Basic and acidic residues" evidence="2">
    <location>
        <begin position="840"/>
        <end position="860"/>
    </location>
</feature>
<feature type="compositionally biased region" description="Low complexity" evidence="2">
    <location>
        <begin position="49"/>
        <end position="58"/>
    </location>
</feature>
<name>A0A915B933_PARUN</name>
<dbReference type="WBParaSite" id="PgR028_g103_t01">
    <property type="protein sequence ID" value="PgR028_g103_t01"/>
    <property type="gene ID" value="PgR028_g103"/>
</dbReference>
<feature type="compositionally biased region" description="Polar residues" evidence="2">
    <location>
        <begin position="209"/>
        <end position="220"/>
    </location>
</feature>
<evidence type="ECO:0000313" key="4">
    <source>
        <dbReference type="WBParaSite" id="PgR028_g103_t01"/>
    </source>
</evidence>
<proteinExistence type="predicted"/>
<evidence type="ECO:0000313" key="5">
    <source>
        <dbReference type="WBParaSite" id="PgR028_g103_t02"/>
    </source>
</evidence>
<feature type="region of interest" description="Disordered" evidence="2">
    <location>
        <begin position="180"/>
        <end position="263"/>
    </location>
</feature>
<evidence type="ECO:0000313" key="3">
    <source>
        <dbReference type="Proteomes" id="UP000887569"/>
    </source>
</evidence>
<sequence>PRRGVVHRVGALLDARSSILPRIMGRRCSQGEIRSGARERLSSPTHKGSLTTSSYSTDLSSDFSEFRRCALPSSRRNCAPPLVLPEMSDSDAEQSVFSEVALPEYEGRRSPNRGGRPMARRSQISSISENTSPSSASSRDHSENMTSSRSSFLELIGLRKKKERDECIKRDVPLTRAAIKKRKRKISESDSIQSSGENTQKIEKRIAPSTYNRAPISTQHESGEQPKKSLLQTPKQYRPMRHSHTSPRYFDESDEEESTDSCRPQLRTPFLEPHGIWNREQKHVLHDDNEVIRNELTMIRNRNARLIEQLREKSMEHSKLTAQMATLQKQLESLQNRCHLNAELERLSLTERLIAGPSTVMSAIEEKLRHFEEDLQIAKSEALRNQQAAINSSLREQSAYQACLEQVERLQRENFALLQLRASELAMQDKHIRQLLEMMPSYDALYSFTMGIVRKLSQMRTSFIDKAAHASRADLELLHTQSSLLITHAQIERMRLQLCASASRHPPRPVSYHGEDLFERMIKPKLNFLLPFKLHGQRVDKYRRSESTNMESEVEKNEQNIETEFLRLFDYARCLSSICEGELNDTDRERTPPTPQLLQSKNDQSAITTTGGLMLGERGQLLKNAANRTAIMQRDRRNAYNGRPVSLVETPERKINGATCMKRFAEEVIKRNERRDEPVSNLNLHRFANGGYVKAIVSSLQDVSNSLTRSPSSTPIMTRRIPSLVNCQKQTSLDRYSQLAFPHYHHPYEAHKYDCPPSRSSQSSDYAAVNIKQSNAGYANIEKKRTPTSKPSPLLSGSRLRMPNNCSPTALSFTRDSVAQVRRNTIGSNNSSTSLNAPDGRGDLQIRRNADQISVIREESPPSTSILPERRRLPKPMPSPTEKKKNTSWLSRLKPNKK</sequence>
<feature type="compositionally biased region" description="Polar residues" evidence="2">
    <location>
        <begin position="804"/>
        <end position="836"/>
    </location>
</feature>
<accession>A0A915B933</accession>
<feature type="compositionally biased region" description="Polar residues" evidence="2">
    <location>
        <begin position="189"/>
        <end position="199"/>
    </location>
</feature>
<feature type="region of interest" description="Disordered" evidence="2">
    <location>
        <begin position="777"/>
        <end position="898"/>
    </location>
</feature>
<keyword evidence="3" id="KW-1185">Reference proteome</keyword>
<feature type="region of interest" description="Disordered" evidence="2">
    <location>
        <begin position="584"/>
        <end position="603"/>
    </location>
</feature>